<reference evidence="1 2" key="1">
    <citation type="submission" date="2019-04" db="EMBL/GenBank/DDBJ databases">
        <title>Microbes associate with the intestines of laboratory mice.</title>
        <authorList>
            <person name="Navarre W."/>
            <person name="Wong E."/>
            <person name="Huang K.C."/>
            <person name="Tropini C."/>
            <person name="Ng K."/>
            <person name="Yu B."/>
        </authorList>
    </citation>
    <scope>NUCLEOTIDE SEQUENCE [LARGE SCALE GENOMIC DNA]</scope>
    <source>
        <strain evidence="1 2">NM48_B13</strain>
    </source>
</reference>
<dbReference type="AlphaFoldDB" id="A0A4T9T9F4"/>
<name>A0A4T9T9F4_9ACTN</name>
<protein>
    <submittedName>
        <fullName evidence="1">Uncharacterized protein</fullName>
    </submittedName>
</protein>
<dbReference type="OrthoDB" id="4761717at2"/>
<organism evidence="1 2">
    <name type="scientific">Parvibacter caecicola</name>
    <dbReference type="NCBI Taxonomy" id="747645"/>
    <lineage>
        <taxon>Bacteria</taxon>
        <taxon>Bacillati</taxon>
        <taxon>Actinomycetota</taxon>
        <taxon>Coriobacteriia</taxon>
        <taxon>Coriobacteriales</taxon>
        <taxon>Coriobacteriaceae</taxon>
        <taxon>Parvibacter</taxon>
    </lineage>
</organism>
<dbReference type="RefSeq" id="WP_136845605.1">
    <property type="nucleotide sequence ID" value="NZ_SSTM01000002.1"/>
</dbReference>
<evidence type="ECO:0000313" key="1">
    <source>
        <dbReference type="EMBL" id="TJW11481.1"/>
    </source>
</evidence>
<gene>
    <name evidence="1" type="ORF">E5982_04585</name>
</gene>
<proteinExistence type="predicted"/>
<dbReference type="EMBL" id="SSTM01000002">
    <property type="protein sequence ID" value="TJW11481.1"/>
    <property type="molecule type" value="Genomic_DNA"/>
</dbReference>
<evidence type="ECO:0000313" key="2">
    <source>
        <dbReference type="Proteomes" id="UP000309454"/>
    </source>
</evidence>
<sequence>MDDGDADAAATRISSMYGNDFLYFKHDGSLADGCELVTHPMSPEYMYVPKRIKKMLVTSPWQPPSSRKKRILHRLVDGRNLKNALIWIISTQYNCNR</sequence>
<dbReference type="Proteomes" id="UP000309454">
    <property type="component" value="Unassembled WGS sequence"/>
</dbReference>
<keyword evidence="2" id="KW-1185">Reference proteome</keyword>
<comment type="caution">
    <text evidence="1">The sequence shown here is derived from an EMBL/GenBank/DDBJ whole genome shotgun (WGS) entry which is preliminary data.</text>
</comment>
<accession>A0A4T9T9F4</accession>